<dbReference type="GO" id="GO:0070475">
    <property type="term" value="P:rRNA base methylation"/>
    <property type="evidence" value="ECO:0007669"/>
    <property type="project" value="TreeGrafter"/>
</dbReference>
<dbReference type="Pfam" id="PF01189">
    <property type="entry name" value="Methyltr_RsmB-F"/>
    <property type="match status" value="1"/>
</dbReference>
<proteinExistence type="inferred from homology"/>
<feature type="compositionally biased region" description="Basic residues" evidence="6">
    <location>
        <begin position="581"/>
        <end position="609"/>
    </location>
</feature>
<keyword evidence="3 5" id="KW-0949">S-adenosyl-L-methionine</keyword>
<sequence>MSHAYTQAGKVLQMVHAHKVSLKNALLTTGDKPATLRKVYALVFETLKWKSVLASVVAAVPEVARASMFKNERSRWVAYVALYDLLFGKKKIEGGGKVKKLLMGSKSRLSTALARIKIKAKAKSDIDLLPEHIRCMPLIPRYARVNTLIASVDLVLEHYTTLAVDPFVEVSLDVAMAAWMAKSDEGKRMVARDDILSDMLVYLGGGIILQDKASCFPAALLAPPPHASVIDACAAPGNKTSHLVARMGGDGRVIAFDKSRTRMATLRKLTARAHAADTIDSRVGNFLEASLTDPDLAAVTHLLVDPSCSGSGIVSRQDALVGPLTTDKPRRKPVPGPKGAGDDSDDDSDEEEGTDPGVQEAGHIDVVASTAHEDDNEGQRRLEALAAFQIEAMQHAMSFPAARRITYSTCSIHVTENEAVVHTLLEWGASRGWRLAEPDGELAAWARRGDPNAWRACPVATAAAATATAAGSASSQASLSGADLLAQLMGTSSAPASKPAAPTSAAPLPASTGCSLCDDIAARVIRTDPAADHTIGFFVALFERDDPDPSASAARKRKRQSEPIPVPANPPQANKIEPSTKKQKSNIKGQAKGKSKGKAKKIKNKQNVL</sequence>
<dbReference type="eggNOG" id="KOG2360">
    <property type="taxonomic scope" value="Eukaryota"/>
</dbReference>
<feature type="binding site" evidence="5">
    <location>
        <begin position="233"/>
        <end position="239"/>
    </location>
    <ligand>
        <name>S-adenosyl-L-methionine</name>
        <dbReference type="ChEBI" id="CHEBI:59789"/>
    </ligand>
</feature>
<feature type="region of interest" description="Disordered" evidence="6">
    <location>
        <begin position="319"/>
        <end position="361"/>
    </location>
</feature>
<feature type="binding site" evidence="5">
    <location>
        <position position="305"/>
    </location>
    <ligand>
        <name>S-adenosyl-L-methionine</name>
        <dbReference type="ChEBI" id="CHEBI:59789"/>
    </ligand>
</feature>
<keyword evidence="1 5" id="KW-0489">Methyltransferase</keyword>
<accession>A0A0L0D9Y7</accession>
<dbReference type="OMA" id="DYIDACA"/>
<dbReference type="PRINTS" id="PR02008">
    <property type="entry name" value="RCMTFAMILY"/>
</dbReference>
<feature type="compositionally biased region" description="Acidic residues" evidence="6">
    <location>
        <begin position="342"/>
        <end position="354"/>
    </location>
</feature>
<feature type="active site" description="Nucleophile" evidence="5">
    <location>
        <position position="410"/>
    </location>
</feature>
<name>A0A0L0D9Y7_THETB</name>
<evidence type="ECO:0000256" key="6">
    <source>
        <dbReference type="SAM" id="MobiDB-lite"/>
    </source>
</evidence>
<evidence type="ECO:0000256" key="2">
    <source>
        <dbReference type="ARBA" id="ARBA00022679"/>
    </source>
</evidence>
<keyword evidence="2 5" id="KW-0808">Transferase</keyword>
<comment type="caution">
    <text evidence="5">Lacks conserved residue(s) required for the propagation of feature annotation.</text>
</comment>
<evidence type="ECO:0000256" key="4">
    <source>
        <dbReference type="ARBA" id="ARBA00022884"/>
    </source>
</evidence>
<dbReference type="Pfam" id="PF21153">
    <property type="entry name" value="NSUN5_N"/>
    <property type="match status" value="1"/>
</dbReference>
<dbReference type="PROSITE" id="PS51686">
    <property type="entry name" value="SAM_MT_RSMB_NOP"/>
    <property type="match status" value="1"/>
</dbReference>
<evidence type="ECO:0000259" key="7">
    <source>
        <dbReference type="PROSITE" id="PS51686"/>
    </source>
</evidence>
<keyword evidence="4 5" id="KW-0694">RNA-binding</keyword>
<evidence type="ECO:0000313" key="8">
    <source>
        <dbReference type="EMBL" id="KNC49177.1"/>
    </source>
</evidence>
<dbReference type="STRING" id="461836.A0A0L0D9Y7"/>
<protein>
    <submittedName>
        <fullName evidence="8">NSUN5 protein</fullName>
    </submittedName>
</protein>
<feature type="domain" description="SAM-dependent MTase RsmB/NOP-type" evidence="7">
    <location>
        <begin position="131"/>
        <end position="545"/>
    </location>
</feature>
<dbReference type="Proteomes" id="UP000054408">
    <property type="component" value="Unassembled WGS sequence"/>
</dbReference>
<feature type="binding site" evidence="5">
    <location>
        <position position="257"/>
    </location>
    <ligand>
        <name>S-adenosyl-L-methionine</name>
        <dbReference type="ChEBI" id="CHEBI:59789"/>
    </ligand>
</feature>
<dbReference type="PANTHER" id="PTHR22807">
    <property type="entry name" value="NOP2 YEAST -RELATED NOL1/NOP2/FMU SUN DOMAIN-CONTAINING"/>
    <property type="match status" value="1"/>
</dbReference>
<evidence type="ECO:0000256" key="3">
    <source>
        <dbReference type="ARBA" id="ARBA00022691"/>
    </source>
</evidence>
<reference evidence="8 9" key="1">
    <citation type="submission" date="2010-05" db="EMBL/GenBank/DDBJ databases">
        <title>The Genome Sequence of Thecamonas trahens ATCC 50062.</title>
        <authorList>
            <consortium name="The Broad Institute Genome Sequencing Platform"/>
            <person name="Russ C."/>
            <person name="Cuomo C."/>
            <person name="Shea T."/>
            <person name="Young S.K."/>
            <person name="Zeng Q."/>
            <person name="Koehrsen M."/>
            <person name="Haas B."/>
            <person name="Borodovsky M."/>
            <person name="Guigo R."/>
            <person name="Alvarado L."/>
            <person name="Berlin A."/>
            <person name="Bochicchio J."/>
            <person name="Borenstein D."/>
            <person name="Chapman S."/>
            <person name="Chen Z."/>
            <person name="Freedman E."/>
            <person name="Gellesch M."/>
            <person name="Goldberg J."/>
            <person name="Griggs A."/>
            <person name="Gujja S."/>
            <person name="Heilman E."/>
            <person name="Heiman D."/>
            <person name="Hepburn T."/>
            <person name="Howarth C."/>
            <person name="Jen D."/>
            <person name="Larson L."/>
            <person name="Mehta T."/>
            <person name="Park D."/>
            <person name="Pearson M."/>
            <person name="Roberts A."/>
            <person name="Saif S."/>
            <person name="Shenoy N."/>
            <person name="Sisk P."/>
            <person name="Stolte C."/>
            <person name="Sykes S."/>
            <person name="Thomson T."/>
            <person name="Walk T."/>
            <person name="White J."/>
            <person name="Yandava C."/>
            <person name="Burger G."/>
            <person name="Gray M.W."/>
            <person name="Holland P.W.H."/>
            <person name="King N."/>
            <person name="Lang F.B.F."/>
            <person name="Roger A.J."/>
            <person name="Ruiz-Trillo I."/>
            <person name="Lander E."/>
            <person name="Nusbaum C."/>
        </authorList>
    </citation>
    <scope>NUCLEOTIDE SEQUENCE [LARGE SCALE GENOMIC DNA]</scope>
    <source>
        <strain evidence="8 9">ATCC 50062</strain>
    </source>
</reference>
<dbReference type="GO" id="GO:0005730">
    <property type="term" value="C:nucleolus"/>
    <property type="evidence" value="ECO:0007669"/>
    <property type="project" value="TreeGrafter"/>
</dbReference>
<dbReference type="AlphaFoldDB" id="A0A0L0D9Y7"/>
<organism evidence="8 9">
    <name type="scientific">Thecamonas trahens ATCC 50062</name>
    <dbReference type="NCBI Taxonomy" id="461836"/>
    <lineage>
        <taxon>Eukaryota</taxon>
        <taxon>Apusozoa</taxon>
        <taxon>Apusomonadida</taxon>
        <taxon>Apusomonadidae</taxon>
        <taxon>Thecamonas</taxon>
    </lineage>
</organism>
<dbReference type="GeneID" id="25564627"/>
<feature type="region of interest" description="Disordered" evidence="6">
    <location>
        <begin position="546"/>
        <end position="609"/>
    </location>
</feature>
<evidence type="ECO:0000313" key="9">
    <source>
        <dbReference type="Proteomes" id="UP000054408"/>
    </source>
</evidence>
<dbReference type="SUPFAM" id="SSF53335">
    <property type="entry name" value="S-adenosyl-L-methionine-dependent methyltransferases"/>
    <property type="match status" value="1"/>
</dbReference>
<dbReference type="InterPro" id="IPR048889">
    <property type="entry name" value="NSUN5_RCM1_N"/>
</dbReference>
<comment type="similarity">
    <text evidence="5">Belongs to the class I-like SAM-binding methyltransferase superfamily. RsmB/NOP family.</text>
</comment>
<keyword evidence="9" id="KW-1185">Reference proteome</keyword>
<dbReference type="GO" id="GO:0008173">
    <property type="term" value="F:RNA methyltransferase activity"/>
    <property type="evidence" value="ECO:0007669"/>
    <property type="project" value="InterPro"/>
</dbReference>
<dbReference type="GO" id="GO:0003723">
    <property type="term" value="F:RNA binding"/>
    <property type="evidence" value="ECO:0007669"/>
    <property type="project" value="UniProtKB-UniRule"/>
</dbReference>
<dbReference type="InterPro" id="IPR029063">
    <property type="entry name" value="SAM-dependent_MTases_sf"/>
</dbReference>
<dbReference type="Gene3D" id="3.40.50.150">
    <property type="entry name" value="Vaccinia Virus protein VP39"/>
    <property type="match status" value="1"/>
</dbReference>
<dbReference type="InterPro" id="IPR001678">
    <property type="entry name" value="MeTrfase_RsmB-F_NOP2_dom"/>
</dbReference>
<evidence type="ECO:0000256" key="5">
    <source>
        <dbReference type="PROSITE-ProRule" id="PRU01023"/>
    </source>
</evidence>
<gene>
    <name evidence="8" type="ORF">AMSG_05157</name>
</gene>
<dbReference type="InterPro" id="IPR049560">
    <property type="entry name" value="MeTrfase_RsmB-F_NOP2_cat"/>
</dbReference>
<dbReference type="InterPro" id="IPR023267">
    <property type="entry name" value="RCMT"/>
</dbReference>
<dbReference type="EMBL" id="GL349453">
    <property type="protein sequence ID" value="KNC49177.1"/>
    <property type="molecule type" value="Genomic_DNA"/>
</dbReference>
<dbReference type="RefSeq" id="XP_013758197.1">
    <property type="nucleotide sequence ID" value="XM_013902743.1"/>
</dbReference>
<evidence type="ECO:0000256" key="1">
    <source>
        <dbReference type="ARBA" id="ARBA00022603"/>
    </source>
</evidence>
<dbReference type="OrthoDB" id="435282at2759"/>
<dbReference type="PANTHER" id="PTHR22807:SF4">
    <property type="entry name" value="28S RRNA (CYTOSINE-C(5))-METHYLTRANSFERASE"/>
    <property type="match status" value="1"/>
</dbReference>